<feature type="region of interest" description="Disordered" evidence="1">
    <location>
        <begin position="1"/>
        <end position="172"/>
    </location>
</feature>
<evidence type="ECO:0000256" key="1">
    <source>
        <dbReference type="SAM" id="MobiDB-lite"/>
    </source>
</evidence>
<feature type="compositionally biased region" description="Basic and acidic residues" evidence="1">
    <location>
        <begin position="496"/>
        <end position="515"/>
    </location>
</feature>
<evidence type="ECO:0000313" key="2">
    <source>
        <dbReference type="EMBL" id="KAF2683090.1"/>
    </source>
</evidence>
<organism evidence="2 3">
    <name type="scientific">Lentithecium fluviatile CBS 122367</name>
    <dbReference type="NCBI Taxonomy" id="1168545"/>
    <lineage>
        <taxon>Eukaryota</taxon>
        <taxon>Fungi</taxon>
        <taxon>Dikarya</taxon>
        <taxon>Ascomycota</taxon>
        <taxon>Pezizomycotina</taxon>
        <taxon>Dothideomycetes</taxon>
        <taxon>Pleosporomycetidae</taxon>
        <taxon>Pleosporales</taxon>
        <taxon>Massarineae</taxon>
        <taxon>Lentitheciaceae</taxon>
        <taxon>Lentithecium</taxon>
    </lineage>
</organism>
<feature type="compositionally biased region" description="Basic and acidic residues" evidence="1">
    <location>
        <begin position="144"/>
        <end position="160"/>
    </location>
</feature>
<keyword evidence="3" id="KW-1185">Reference proteome</keyword>
<dbReference type="AlphaFoldDB" id="A0A6G1IYS4"/>
<feature type="region of interest" description="Disordered" evidence="1">
    <location>
        <begin position="265"/>
        <end position="285"/>
    </location>
</feature>
<gene>
    <name evidence="2" type="ORF">K458DRAFT_488269</name>
</gene>
<feature type="compositionally biased region" description="Acidic residues" evidence="1">
    <location>
        <begin position="690"/>
        <end position="703"/>
    </location>
</feature>
<feature type="compositionally biased region" description="Low complexity" evidence="1">
    <location>
        <begin position="479"/>
        <end position="495"/>
    </location>
</feature>
<feature type="compositionally biased region" description="Acidic residues" evidence="1">
    <location>
        <begin position="531"/>
        <end position="544"/>
    </location>
</feature>
<name>A0A6G1IYS4_9PLEO</name>
<dbReference type="OrthoDB" id="3786084at2759"/>
<feature type="compositionally biased region" description="Basic residues" evidence="1">
    <location>
        <begin position="56"/>
        <end position="65"/>
    </location>
</feature>
<feature type="region of interest" description="Disordered" evidence="1">
    <location>
        <begin position="421"/>
        <end position="451"/>
    </location>
</feature>
<feature type="region of interest" description="Disordered" evidence="1">
    <location>
        <begin position="467"/>
        <end position="572"/>
    </location>
</feature>
<feature type="region of interest" description="Disordered" evidence="1">
    <location>
        <begin position="594"/>
        <end position="620"/>
    </location>
</feature>
<reference evidence="2" key="1">
    <citation type="journal article" date="2020" name="Stud. Mycol.">
        <title>101 Dothideomycetes genomes: a test case for predicting lifestyles and emergence of pathogens.</title>
        <authorList>
            <person name="Haridas S."/>
            <person name="Albert R."/>
            <person name="Binder M."/>
            <person name="Bloem J."/>
            <person name="Labutti K."/>
            <person name="Salamov A."/>
            <person name="Andreopoulos B."/>
            <person name="Baker S."/>
            <person name="Barry K."/>
            <person name="Bills G."/>
            <person name="Bluhm B."/>
            <person name="Cannon C."/>
            <person name="Castanera R."/>
            <person name="Culley D."/>
            <person name="Daum C."/>
            <person name="Ezra D."/>
            <person name="Gonzalez J."/>
            <person name="Henrissat B."/>
            <person name="Kuo A."/>
            <person name="Liang C."/>
            <person name="Lipzen A."/>
            <person name="Lutzoni F."/>
            <person name="Magnuson J."/>
            <person name="Mondo S."/>
            <person name="Nolan M."/>
            <person name="Ohm R."/>
            <person name="Pangilinan J."/>
            <person name="Park H.-J."/>
            <person name="Ramirez L."/>
            <person name="Alfaro M."/>
            <person name="Sun H."/>
            <person name="Tritt A."/>
            <person name="Yoshinaga Y."/>
            <person name="Zwiers L.-H."/>
            <person name="Turgeon B."/>
            <person name="Goodwin S."/>
            <person name="Spatafora J."/>
            <person name="Crous P."/>
            <person name="Grigoriev I."/>
        </authorList>
    </citation>
    <scope>NUCLEOTIDE SEQUENCE</scope>
    <source>
        <strain evidence="2">CBS 122367</strain>
    </source>
</reference>
<sequence>MVETRRAAAEASKQPAQQPHSELDSHNEQQPKSQRAPRRKAAAAAATSAGSDAISRRRLRSRKHAGSPLQALASPPKRTRTKPATTPATTPKPTATDENRPVTEDNPDNGDNQVNNADHPVDEDNKDNAEDDSDSDPGAGIYFRLRDQPTESTEDIDHTVSEQTVYAEPPMEGSSSAIALLKKIEAHSRPKVSRNEDDFDMMEASLNSAEVVHLATPAVETPKQRGFFGKIFSAIRSPFSASPLTSTPLPAQQSNIAAANASPAPLPPPTELTMNLTPTPTPVGERRIKSKTKRTKNHRHAMVNAITKSVQDPAEQSKAEAWAQEVIGKLPKGSAILGDKRKRLEGGVTVGELKNLSTKPWKSGTYGLDDDLFDLSDSEEAPAWAVLQDMLLEEQNDDQPPAKKLKSNHNVDVDMQDITSLNDTTIPDPSTLVPDIVNTSGNSADRWDLRPRSSIVPSPMFESSAAHLEESNVFNEGNQALAEQLPAEEPSAEPSSAERRAASEKRDAFERELRRTGHVPGSGSFCVPEGSSDEEDSMDEDTVDEAGASALWTQQPPPAPIPGHASLPTPLAESPAVPAVALDPIEFQRAKITKHTPAKPSRLREVHVPSPSLKSDAGNDTMMQSAIAASPGRPKYKITPCPDVKPLDIPQEILDQANTWLESDEGKARRTNSTWDDPAITYDENPTNTYDDEDDEELITESD</sequence>
<feature type="compositionally biased region" description="Basic and acidic residues" evidence="1">
    <location>
        <begin position="119"/>
        <end position="128"/>
    </location>
</feature>
<evidence type="ECO:0000313" key="3">
    <source>
        <dbReference type="Proteomes" id="UP000799291"/>
    </source>
</evidence>
<feature type="region of interest" description="Disordered" evidence="1">
    <location>
        <begin position="660"/>
        <end position="703"/>
    </location>
</feature>
<protein>
    <submittedName>
        <fullName evidence="2">Uncharacterized protein</fullName>
    </submittedName>
</protein>
<proteinExistence type="predicted"/>
<feature type="compositionally biased region" description="Low complexity" evidence="1">
    <location>
        <begin position="82"/>
        <end position="94"/>
    </location>
</feature>
<feature type="compositionally biased region" description="Low complexity" evidence="1">
    <location>
        <begin position="42"/>
        <end position="53"/>
    </location>
</feature>
<dbReference type="EMBL" id="MU005585">
    <property type="protein sequence ID" value="KAF2683090.1"/>
    <property type="molecule type" value="Genomic_DNA"/>
</dbReference>
<dbReference type="Proteomes" id="UP000799291">
    <property type="component" value="Unassembled WGS sequence"/>
</dbReference>
<accession>A0A6G1IYS4</accession>